<dbReference type="EMBL" id="QRDW01000012">
    <property type="protein sequence ID" value="RED45095.1"/>
    <property type="molecule type" value="Genomic_DNA"/>
</dbReference>
<dbReference type="GO" id="GO:0005524">
    <property type="term" value="F:ATP binding"/>
    <property type="evidence" value="ECO:0007669"/>
    <property type="project" value="UniProtKB-KW"/>
</dbReference>
<dbReference type="SUPFAM" id="SSF52540">
    <property type="entry name" value="P-loop containing nucleoside triphosphate hydrolases"/>
    <property type="match status" value="1"/>
</dbReference>
<evidence type="ECO:0000313" key="5">
    <source>
        <dbReference type="EMBL" id="RED45095.1"/>
    </source>
</evidence>
<keyword evidence="1" id="KW-0813">Transport</keyword>
<evidence type="ECO:0000313" key="6">
    <source>
        <dbReference type="Proteomes" id="UP000256845"/>
    </source>
</evidence>
<dbReference type="GO" id="GO:0016887">
    <property type="term" value="F:ATP hydrolysis activity"/>
    <property type="evidence" value="ECO:0007669"/>
    <property type="project" value="InterPro"/>
</dbReference>
<dbReference type="Pfam" id="PF00005">
    <property type="entry name" value="ABC_tran"/>
    <property type="match status" value="1"/>
</dbReference>
<name>A0A3D9H6F6_9PROT</name>
<evidence type="ECO:0000256" key="1">
    <source>
        <dbReference type="ARBA" id="ARBA00022448"/>
    </source>
</evidence>
<reference evidence="5 6" key="1">
    <citation type="submission" date="2018-07" db="EMBL/GenBank/DDBJ databases">
        <title>Genomic Encyclopedia of Type Strains, Phase III (KMG-III): the genomes of soil and plant-associated and newly described type strains.</title>
        <authorList>
            <person name="Whitman W."/>
        </authorList>
    </citation>
    <scope>NUCLEOTIDE SEQUENCE [LARGE SCALE GENOMIC DNA]</scope>
    <source>
        <strain evidence="5 6">CECT 8488</strain>
    </source>
</reference>
<dbReference type="PROSITE" id="PS50893">
    <property type="entry name" value="ABC_TRANSPORTER_2"/>
    <property type="match status" value="1"/>
</dbReference>
<protein>
    <submittedName>
        <fullName evidence="5">Phospholipid/cholesterol/gamma-HCH transport system ATP-binding protein</fullName>
    </submittedName>
</protein>
<gene>
    <name evidence="5" type="ORF">DFP90_11288</name>
</gene>
<keyword evidence="3 5" id="KW-0067">ATP-binding</keyword>
<dbReference type="Gene3D" id="3.40.50.300">
    <property type="entry name" value="P-loop containing nucleotide triphosphate hydrolases"/>
    <property type="match status" value="1"/>
</dbReference>
<dbReference type="PANTHER" id="PTHR43023:SF3">
    <property type="entry name" value="PROTEIN TRIGALACTOSYLDIACYLGLYCEROL 3, CHLOROPLASTIC"/>
    <property type="match status" value="1"/>
</dbReference>
<feature type="domain" description="ABC transporter" evidence="4">
    <location>
        <begin position="9"/>
        <end position="246"/>
    </location>
</feature>
<dbReference type="InterPro" id="IPR003593">
    <property type="entry name" value="AAA+_ATPase"/>
</dbReference>
<evidence type="ECO:0000256" key="2">
    <source>
        <dbReference type="ARBA" id="ARBA00022741"/>
    </source>
</evidence>
<dbReference type="InterPro" id="IPR003439">
    <property type="entry name" value="ABC_transporter-like_ATP-bd"/>
</dbReference>
<evidence type="ECO:0000256" key="3">
    <source>
        <dbReference type="ARBA" id="ARBA00022840"/>
    </source>
</evidence>
<organism evidence="5 6">
    <name type="scientific">Aestuariispira insulae</name>
    <dbReference type="NCBI Taxonomy" id="1461337"/>
    <lineage>
        <taxon>Bacteria</taxon>
        <taxon>Pseudomonadati</taxon>
        <taxon>Pseudomonadota</taxon>
        <taxon>Alphaproteobacteria</taxon>
        <taxon>Rhodospirillales</taxon>
        <taxon>Kiloniellaceae</taxon>
        <taxon>Aestuariispira</taxon>
    </lineage>
</organism>
<dbReference type="InterPro" id="IPR017871">
    <property type="entry name" value="ABC_transporter-like_CS"/>
</dbReference>
<keyword evidence="2" id="KW-0547">Nucleotide-binding</keyword>
<dbReference type="PANTHER" id="PTHR43023">
    <property type="entry name" value="PROTEIN TRIGALACTOSYLDIACYLGLYCEROL 3, CHLOROPLASTIC"/>
    <property type="match status" value="1"/>
</dbReference>
<evidence type="ECO:0000259" key="4">
    <source>
        <dbReference type="PROSITE" id="PS50893"/>
    </source>
</evidence>
<accession>A0A3D9H6F6</accession>
<dbReference type="SMART" id="SM00382">
    <property type="entry name" value="AAA"/>
    <property type="match status" value="1"/>
</dbReference>
<dbReference type="InterPro" id="IPR027417">
    <property type="entry name" value="P-loop_NTPase"/>
</dbReference>
<dbReference type="AlphaFoldDB" id="A0A3D9H6F6"/>
<dbReference type="RefSeq" id="WP_115938653.1">
    <property type="nucleotide sequence ID" value="NZ_QRDW01000012.1"/>
</dbReference>
<dbReference type="PROSITE" id="PS00211">
    <property type="entry name" value="ABC_TRANSPORTER_1"/>
    <property type="match status" value="1"/>
</dbReference>
<sequence length="259" mass="28404">MSADREISVRVTGLVKRFHDHVVLDGVDLEVPRGSSLALIGPSACGKTVLLKCLLGLYHADGGSIEIDGQDVTRLSRADQDEMMKRIGVLFQQNALFDSMPIWENICFRLLSEKQLTRRAAKDRAVELLAQVGMGPEVADLFPADLSGGMQKRVGLARAIAGNPEILILDDPTAGLDPILAHAIDRLVDNLVAQNQVTAIAITGEMNNIRDRYRRVALLHDQKIQWQGRTTEIDDSHHAALMQMVEGEAEGPIQMLVEA</sequence>
<proteinExistence type="predicted"/>
<comment type="caution">
    <text evidence="5">The sequence shown here is derived from an EMBL/GenBank/DDBJ whole genome shotgun (WGS) entry which is preliminary data.</text>
</comment>
<keyword evidence="6" id="KW-1185">Reference proteome</keyword>
<dbReference type="OrthoDB" id="9802264at2"/>
<dbReference type="Proteomes" id="UP000256845">
    <property type="component" value="Unassembled WGS sequence"/>
</dbReference>